<dbReference type="EMBL" id="KV784357">
    <property type="protein sequence ID" value="OEU17298.1"/>
    <property type="molecule type" value="Genomic_DNA"/>
</dbReference>
<dbReference type="InterPro" id="IPR015943">
    <property type="entry name" value="WD40/YVTN_repeat-like_dom_sf"/>
</dbReference>
<dbReference type="AlphaFoldDB" id="A0A1E7FGJ2"/>
<reference evidence="2 3" key="1">
    <citation type="submission" date="2016-09" db="EMBL/GenBank/DDBJ databases">
        <title>Extensive genetic diversity and differential bi-allelic expression allows diatom success in the polar Southern Ocean.</title>
        <authorList>
            <consortium name="DOE Joint Genome Institute"/>
            <person name="Mock T."/>
            <person name="Otillar R.P."/>
            <person name="Strauss J."/>
            <person name="Dupont C."/>
            <person name="Frickenhaus S."/>
            <person name="Maumus F."/>
            <person name="Mcmullan M."/>
            <person name="Sanges R."/>
            <person name="Schmutz J."/>
            <person name="Toseland A."/>
            <person name="Valas R."/>
            <person name="Veluchamy A."/>
            <person name="Ward B.J."/>
            <person name="Allen A."/>
            <person name="Barry K."/>
            <person name="Falciatore A."/>
            <person name="Ferrante M."/>
            <person name="Fortunato A.E."/>
            <person name="Gloeckner G."/>
            <person name="Gruber A."/>
            <person name="Hipkin R."/>
            <person name="Janech M."/>
            <person name="Kroth P."/>
            <person name="Leese F."/>
            <person name="Lindquist E."/>
            <person name="Lyon B.R."/>
            <person name="Martin J."/>
            <person name="Mayer C."/>
            <person name="Parker M."/>
            <person name="Quesneville H."/>
            <person name="Raymond J."/>
            <person name="Uhlig C."/>
            <person name="Valentin K.U."/>
            <person name="Worden A.Z."/>
            <person name="Armbrust E.V."/>
            <person name="Bowler C."/>
            <person name="Green B."/>
            <person name="Moulton V."/>
            <person name="Van Oosterhout C."/>
            <person name="Grigoriev I."/>
        </authorList>
    </citation>
    <scope>NUCLEOTIDE SEQUENCE [LARGE SCALE GENOMIC DNA]</scope>
    <source>
        <strain evidence="2 3">CCMP1102</strain>
    </source>
</reference>
<dbReference type="PANTHER" id="PTHR35711">
    <property type="entry name" value="EXPRESSED PROTEIN"/>
    <property type="match status" value="1"/>
</dbReference>
<accession>A0A1E7FGJ2</accession>
<feature type="region of interest" description="Disordered" evidence="1">
    <location>
        <begin position="285"/>
        <end position="317"/>
    </location>
</feature>
<protein>
    <recommendedName>
        <fullName evidence="4">WD40 repeat-like protein</fullName>
    </recommendedName>
</protein>
<dbReference type="Gene3D" id="2.130.10.10">
    <property type="entry name" value="YVTN repeat-like/Quinoprotein amine dehydrogenase"/>
    <property type="match status" value="1"/>
</dbReference>
<feature type="region of interest" description="Disordered" evidence="1">
    <location>
        <begin position="75"/>
        <end position="96"/>
    </location>
</feature>
<evidence type="ECO:0008006" key="4">
    <source>
        <dbReference type="Google" id="ProtNLM"/>
    </source>
</evidence>
<dbReference type="PANTHER" id="PTHR35711:SF1">
    <property type="entry name" value="ECTODERMAL, ISOFORM F"/>
    <property type="match status" value="1"/>
</dbReference>
<feature type="compositionally biased region" description="Acidic residues" evidence="1">
    <location>
        <begin position="78"/>
        <end position="92"/>
    </location>
</feature>
<dbReference type="InterPro" id="IPR036322">
    <property type="entry name" value="WD40_repeat_dom_sf"/>
</dbReference>
<evidence type="ECO:0000313" key="3">
    <source>
        <dbReference type="Proteomes" id="UP000095751"/>
    </source>
</evidence>
<dbReference type="InParanoid" id="A0A1E7FGJ2"/>
<dbReference type="OrthoDB" id="496at2759"/>
<organism evidence="2 3">
    <name type="scientific">Fragilariopsis cylindrus CCMP1102</name>
    <dbReference type="NCBI Taxonomy" id="635003"/>
    <lineage>
        <taxon>Eukaryota</taxon>
        <taxon>Sar</taxon>
        <taxon>Stramenopiles</taxon>
        <taxon>Ochrophyta</taxon>
        <taxon>Bacillariophyta</taxon>
        <taxon>Bacillariophyceae</taxon>
        <taxon>Bacillariophycidae</taxon>
        <taxon>Bacillariales</taxon>
        <taxon>Bacillariaceae</taxon>
        <taxon>Fragilariopsis</taxon>
    </lineage>
</organism>
<sequence>MSSLLIYYLISSTTPSMSMSLVSGWSLSPTTSTILAPKSHPISSRNWRRQQQQHRPFPNFRQFDNFRLYDNINFEKEDTNDDDDEVEDDNIEENDKTKNIEYFDDFDFVIGENTDTGYADDTSRENDDINNINKNNNNKDEALSSPASSSSMLNQRFQALALNEQLNRQQISDNWKDGYWGVWGCSLAGEDNNDDKTIVTCIRQAVSVFDDDDDDDEDITLLIVGRSDGSICWLQMETISSPLYDKNANNNGVDNRSITTYFENKLVAKETDNGSMIVDTALQRENNDIDNGIDDDDDRSSSASQSPFEVLSQIQTSSKSSSSSTSAAVVDMLILPAACRMIWTISHDSPSSIQGWKVIPNEETGFLLPSSSTSSSSSSLSSDIKIDIETIHTSSIVAMKIIPQNNVDDSSSTFIVSVSENGQVVVWEVLSSSSSGSGSIDIDSESSEIKIRLDANLLRQQQEEEEEYDDRRSDSILSMEVDDQYLYLGSQTGRISIFALSTIVGECSSVEDDLGDLYIPVAGPLQSLPLAKSFLAFTTKEPGVSTICAAGPGTLGDTTDDRSSSNISRPPGKSLIAGNVGGGIKQWELIQAGIGRLEYWPRMASQRLPKGKTHVYETKEGRDNYDYGDYDDDDDENSSPSIRGLLCIQQVLLAATDHGLTFWDSTTGKALYDMQGLKFSAVVGGRPNLVAVNDSVLVTNGMDQYVCVHDFSMDRFSDGGGGDDDYDDW</sequence>
<dbReference type="SUPFAM" id="SSF50978">
    <property type="entry name" value="WD40 repeat-like"/>
    <property type="match status" value="1"/>
</dbReference>
<dbReference type="Proteomes" id="UP000095751">
    <property type="component" value="Unassembled WGS sequence"/>
</dbReference>
<proteinExistence type="predicted"/>
<feature type="region of interest" description="Disordered" evidence="1">
    <location>
        <begin position="114"/>
        <end position="148"/>
    </location>
</feature>
<evidence type="ECO:0000313" key="2">
    <source>
        <dbReference type="EMBL" id="OEU17298.1"/>
    </source>
</evidence>
<gene>
    <name evidence="2" type="ORF">FRACYDRAFT_237707</name>
</gene>
<evidence type="ECO:0000256" key="1">
    <source>
        <dbReference type="SAM" id="MobiDB-lite"/>
    </source>
</evidence>
<dbReference type="KEGG" id="fcy:FRACYDRAFT_237707"/>
<keyword evidence="3" id="KW-1185">Reference proteome</keyword>
<feature type="region of interest" description="Disordered" evidence="1">
    <location>
        <begin position="36"/>
        <end position="56"/>
    </location>
</feature>
<name>A0A1E7FGJ2_9STRA</name>